<dbReference type="Proteomes" id="UP000192276">
    <property type="component" value="Unassembled WGS sequence"/>
</dbReference>
<dbReference type="EMBL" id="LWBP01000067">
    <property type="protein sequence ID" value="OQP65696.1"/>
    <property type="molecule type" value="Genomic_DNA"/>
</dbReference>
<dbReference type="STRING" id="550983.A4R26_14820"/>
<feature type="domain" description="PKD" evidence="6">
    <location>
        <begin position="214"/>
        <end position="272"/>
    </location>
</feature>
<evidence type="ECO:0000256" key="3">
    <source>
        <dbReference type="ARBA" id="ARBA00022737"/>
    </source>
</evidence>
<evidence type="ECO:0000259" key="6">
    <source>
        <dbReference type="PROSITE" id="PS50093"/>
    </source>
</evidence>
<dbReference type="CDD" id="cd00146">
    <property type="entry name" value="PKD"/>
    <property type="match status" value="9"/>
</dbReference>
<keyword evidence="8" id="KW-1185">Reference proteome</keyword>
<dbReference type="InterPro" id="IPR022409">
    <property type="entry name" value="PKD/Chitinase_dom"/>
</dbReference>
<dbReference type="GO" id="GO:0006816">
    <property type="term" value="P:calcium ion transport"/>
    <property type="evidence" value="ECO:0007669"/>
    <property type="project" value="TreeGrafter"/>
</dbReference>
<dbReference type="Pfam" id="PF00801">
    <property type="entry name" value="PKD"/>
    <property type="match status" value="1"/>
</dbReference>
<gene>
    <name evidence="7" type="ORF">A4R26_14820</name>
</gene>
<dbReference type="NCBIfam" id="TIGR04131">
    <property type="entry name" value="Bac_Flav_CTERM"/>
    <property type="match status" value="1"/>
</dbReference>
<dbReference type="Gene3D" id="2.60.40.10">
    <property type="entry name" value="Immunoglobulins"/>
    <property type="match status" value="11"/>
</dbReference>
<feature type="domain" description="PKD" evidence="6">
    <location>
        <begin position="654"/>
        <end position="705"/>
    </location>
</feature>
<evidence type="ECO:0000256" key="4">
    <source>
        <dbReference type="ARBA" id="ARBA00022989"/>
    </source>
</evidence>
<comment type="caution">
    <text evidence="7">The sequence shown here is derived from an EMBL/GenBank/DDBJ whole genome shotgun (WGS) entry which is preliminary data.</text>
</comment>
<dbReference type="OrthoDB" id="7794186at2"/>
<evidence type="ECO:0000256" key="1">
    <source>
        <dbReference type="ARBA" id="ARBA00004141"/>
    </source>
</evidence>
<keyword evidence="5" id="KW-0472">Membrane</keyword>
<evidence type="ECO:0000256" key="2">
    <source>
        <dbReference type="ARBA" id="ARBA00022692"/>
    </source>
</evidence>
<name>A0A1V9G5E6_9BACT</name>
<evidence type="ECO:0000313" key="7">
    <source>
        <dbReference type="EMBL" id="OQP65696.1"/>
    </source>
</evidence>
<protein>
    <recommendedName>
        <fullName evidence="6">PKD domain-containing protein</fullName>
    </recommendedName>
</protein>
<feature type="domain" description="PKD" evidence="6">
    <location>
        <begin position="134"/>
        <end position="197"/>
    </location>
</feature>
<keyword evidence="4" id="KW-1133">Transmembrane helix</keyword>
<dbReference type="PANTHER" id="PTHR46730:SF4">
    <property type="entry name" value="POLYCYSTIC KIDNEY DISEASE PROTEIN 1-LIKE 1"/>
    <property type="match status" value="1"/>
</dbReference>
<proteinExistence type="predicted"/>
<feature type="domain" description="PKD" evidence="6">
    <location>
        <begin position="846"/>
        <end position="885"/>
    </location>
</feature>
<dbReference type="GO" id="GO:0005886">
    <property type="term" value="C:plasma membrane"/>
    <property type="evidence" value="ECO:0007669"/>
    <property type="project" value="TreeGrafter"/>
</dbReference>
<keyword evidence="2" id="KW-0812">Transmembrane</keyword>
<dbReference type="Pfam" id="PF13585">
    <property type="entry name" value="CHU_C"/>
    <property type="match status" value="1"/>
</dbReference>
<evidence type="ECO:0000313" key="8">
    <source>
        <dbReference type="Proteomes" id="UP000192276"/>
    </source>
</evidence>
<dbReference type="InterPro" id="IPR000601">
    <property type="entry name" value="PKD_dom"/>
</dbReference>
<organism evidence="7 8">
    <name type="scientific">Niastella populi</name>
    <dbReference type="NCBI Taxonomy" id="550983"/>
    <lineage>
        <taxon>Bacteria</taxon>
        <taxon>Pseudomonadati</taxon>
        <taxon>Bacteroidota</taxon>
        <taxon>Chitinophagia</taxon>
        <taxon>Chitinophagales</taxon>
        <taxon>Chitinophagaceae</taxon>
        <taxon>Niastella</taxon>
    </lineage>
</organism>
<sequence length="1482" mass="159674">MNAPSPAGIYLLALILLTGVSVKAQLNVNFTVDKTSGCSPLTVSFTNKTTGASANAVYSWDLGNGNTSALASPSGIYIDEKSYTVTLTVRDGSQTASRTATVTVHPKPVVDFSAPVVKGCNPVNTTFTTTVQPGSGGITSYHWDLGDGSTRQSASPSISHNYTQVQKASVILTATNNFGCYSTVSKKDYITILPALTANFTADKNMVCRAGDPVQFTNTSTGPGTLSYAWNFSNGNTSTQQNPQHVYNTKGVYSVSLTVNSSEGCAATKTLNNLNVETYRSDFSVPVPVCTGVGNMYTNTSTPAASTYSWYVNNQNTYYNNTSLYHYLYSSGTYTIKLVNTFGTCKDSAEKQVSVKQTSVLNGFVANIKGVCGAPVDVEFNDTTPNAAKWEWDFDYYNGINVESYVKNPVHRFTGESNWLVKLTMTNTDGCVSSVFQNVNVIGPQVTIGYVNPNDPSKNPRYCTNNPIGFRAYTNEEIVSYNWNFGDGGTSALENPVHVYTTPATYHVTLTYTTKKGCTRVAHMFYDVPIAQESKITNIVASTNTVCGNQPVNFTATVTNSTLGGQYYYWNFGDGTSSGGYQYANTVSHQYFKDDTYTVTLIYGGINGYCPDTMTMPGVVKVLPPIPKITAWENTCDGMRDTVTFKQSTVKGQTWTWDFGDGATSTLTTDEPSVKHGYANTGTYKVVLTATNGACSVRDSVTAYVLKKQYPILSSVPASVCKNDPIPINVSNVERNPFGRFYWIEKALYGDDSYAGSWGGNDFETVFNGYLSYNNLIPGKKDLKVVIRNYSGSYYHLTCYDTTNVVPFLVKGPIVGYKITNNNVCFNTPAAFQDTSISVGGTIQKWEWSFGDGQTNVNTQGGTVSHTYNTPGDYWVSLKVTDNSGCQGATSSYYSPVEITGPKAAFSTSATTIALAGTVNFFNNTNNNNAFGTTYRWQIDGVEFSTDFSPSYTFNQAGTYTITLIATGNSGSCSSTASQVITVKNFNAAFDMITAAITPNSCPPVLVRYTNKSQNYNRLVWNFGDGTVIENVANPSHFYEQAGKYYITLQVYGANGVNGTFYDSVTILQPEAVMQSSALDICKGSSITLNAVAKNTGAYVWDFGDGSVVSTTDTFATHQYSTSGLYSPTLIMEQAATGCTGSVPLPDKINVRPNPVVTISPAQPLICKGASIPLQASGGVTYEWLPAADLSNTAIANPVASPLQTSSYTVKVTDDIGCKNTSSVTVEVVQPVQVVVSGDNEICQGETVNLKAGGAAIYKWVNDIDGLSDINIPDPTATPGGTITYSVAGSDAHSCFSDTAGIRIEVRPLPAVSAGQDAQSWPGEPVPLQATGSSDVINYKWTPADYLSCTDCANPVCTPLSTKSYAITVKNQYGCAATDTVVVKLLCDENRVRIPNGFTPNGDGRNDEFIIKGIGIIKHLVIFNRWGQKVYDRSNFIAGDRSLCWNGTFNGYPAEAGSYVYFVELECPEGTFSKKGTMTLVR</sequence>
<dbReference type="SMART" id="SM00089">
    <property type="entry name" value="PKD"/>
    <property type="match status" value="12"/>
</dbReference>
<feature type="domain" description="PKD" evidence="6">
    <location>
        <begin position="474"/>
        <end position="517"/>
    </location>
</feature>
<dbReference type="Pfam" id="PF18911">
    <property type="entry name" value="PKD_4"/>
    <property type="match status" value="9"/>
</dbReference>
<feature type="domain" description="PKD" evidence="6">
    <location>
        <begin position="535"/>
        <end position="601"/>
    </location>
</feature>
<dbReference type="GO" id="GO:0005261">
    <property type="term" value="F:monoatomic cation channel activity"/>
    <property type="evidence" value="ECO:0007669"/>
    <property type="project" value="TreeGrafter"/>
</dbReference>
<feature type="domain" description="PKD" evidence="6">
    <location>
        <begin position="1098"/>
        <end position="1130"/>
    </location>
</feature>
<dbReference type="PROSITE" id="PS50093">
    <property type="entry name" value="PKD"/>
    <property type="match status" value="10"/>
</dbReference>
<dbReference type="PANTHER" id="PTHR46730">
    <property type="entry name" value="POLYCYSTIN-1"/>
    <property type="match status" value="1"/>
</dbReference>
<feature type="domain" description="PKD" evidence="6">
    <location>
        <begin position="902"/>
        <end position="980"/>
    </location>
</feature>
<reference evidence="8" key="1">
    <citation type="submission" date="2016-04" db="EMBL/GenBank/DDBJ databases">
        <authorList>
            <person name="Chen L."/>
            <person name="Zhuang W."/>
            <person name="Wang G."/>
        </authorList>
    </citation>
    <scope>NUCLEOTIDE SEQUENCE [LARGE SCALE GENOMIC DNA]</scope>
    <source>
        <strain evidence="8">208</strain>
    </source>
</reference>
<dbReference type="RefSeq" id="WP_081163299.1">
    <property type="nucleotide sequence ID" value="NZ_LWBP01000067.1"/>
</dbReference>
<comment type="subcellular location">
    <subcellularLocation>
        <location evidence="1">Membrane</location>
        <topology evidence="1">Multi-pass membrane protein</topology>
    </subcellularLocation>
</comment>
<dbReference type="InterPro" id="IPR013783">
    <property type="entry name" value="Ig-like_fold"/>
</dbReference>
<feature type="domain" description="PKD" evidence="6">
    <location>
        <begin position="1021"/>
        <end position="1067"/>
    </location>
</feature>
<accession>A0A1V9G5E6</accession>
<keyword evidence="3" id="KW-0677">Repeat</keyword>
<dbReference type="SUPFAM" id="SSF49299">
    <property type="entry name" value="PKD domain"/>
    <property type="match status" value="11"/>
</dbReference>
<dbReference type="InterPro" id="IPR035986">
    <property type="entry name" value="PKD_dom_sf"/>
</dbReference>
<evidence type="ECO:0000256" key="5">
    <source>
        <dbReference type="ARBA" id="ARBA00023136"/>
    </source>
</evidence>
<dbReference type="InterPro" id="IPR026341">
    <property type="entry name" value="T9SS_type_B"/>
</dbReference>
<feature type="domain" description="PKD" evidence="6">
    <location>
        <begin position="26"/>
        <end position="104"/>
    </location>
</feature>